<reference evidence="1" key="2">
    <citation type="submission" date="2020-11" db="EMBL/GenBank/DDBJ databases">
        <authorList>
            <person name="McCartney M.A."/>
            <person name="Auch B."/>
            <person name="Kono T."/>
            <person name="Mallez S."/>
            <person name="Becker A."/>
            <person name="Gohl D.M."/>
            <person name="Silverstein K.A.T."/>
            <person name="Koren S."/>
            <person name="Bechman K.B."/>
            <person name="Herman A."/>
            <person name="Abrahante J.E."/>
            <person name="Garbe J."/>
        </authorList>
    </citation>
    <scope>NUCLEOTIDE SEQUENCE</scope>
    <source>
        <strain evidence="1">Duluth1</strain>
        <tissue evidence="1">Whole animal</tissue>
    </source>
</reference>
<evidence type="ECO:0000313" key="2">
    <source>
        <dbReference type="Proteomes" id="UP000828390"/>
    </source>
</evidence>
<organism evidence="1 2">
    <name type="scientific">Dreissena polymorpha</name>
    <name type="common">Zebra mussel</name>
    <name type="synonym">Mytilus polymorpha</name>
    <dbReference type="NCBI Taxonomy" id="45954"/>
    <lineage>
        <taxon>Eukaryota</taxon>
        <taxon>Metazoa</taxon>
        <taxon>Spiralia</taxon>
        <taxon>Lophotrochozoa</taxon>
        <taxon>Mollusca</taxon>
        <taxon>Bivalvia</taxon>
        <taxon>Autobranchia</taxon>
        <taxon>Heteroconchia</taxon>
        <taxon>Euheterodonta</taxon>
        <taxon>Imparidentia</taxon>
        <taxon>Neoheterodontei</taxon>
        <taxon>Myida</taxon>
        <taxon>Dreissenoidea</taxon>
        <taxon>Dreissenidae</taxon>
        <taxon>Dreissena</taxon>
    </lineage>
</organism>
<evidence type="ECO:0000313" key="1">
    <source>
        <dbReference type="EMBL" id="KAH3842689.1"/>
    </source>
</evidence>
<sequence>MILLSSYIVLHVCDDTVESRSWKAELDSDVYGAVSDKHVQSVQEMPSLIQVCTVLSQISMCSQYRKAELDSGVYGAVPDKHVKSVQEGRA</sequence>
<dbReference type="EMBL" id="JAIWYP010000004">
    <property type="protein sequence ID" value="KAH3842689.1"/>
    <property type="molecule type" value="Genomic_DNA"/>
</dbReference>
<dbReference type="Proteomes" id="UP000828390">
    <property type="component" value="Unassembled WGS sequence"/>
</dbReference>
<reference evidence="1" key="1">
    <citation type="journal article" date="2019" name="bioRxiv">
        <title>The Genome of the Zebra Mussel, Dreissena polymorpha: A Resource for Invasive Species Research.</title>
        <authorList>
            <person name="McCartney M.A."/>
            <person name="Auch B."/>
            <person name="Kono T."/>
            <person name="Mallez S."/>
            <person name="Zhang Y."/>
            <person name="Obille A."/>
            <person name="Becker A."/>
            <person name="Abrahante J.E."/>
            <person name="Garbe J."/>
            <person name="Badalamenti J.P."/>
            <person name="Herman A."/>
            <person name="Mangelson H."/>
            <person name="Liachko I."/>
            <person name="Sullivan S."/>
            <person name="Sone E.D."/>
            <person name="Koren S."/>
            <person name="Silverstein K.A.T."/>
            <person name="Beckman K.B."/>
            <person name="Gohl D.M."/>
        </authorList>
    </citation>
    <scope>NUCLEOTIDE SEQUENCE</scope>
    <source>
        <strain evidence="1">Duluth1</strain>
        <tissue evidence="1">Whole animal</tissue>
    </source>
</reference>
<proteinExistence type="predicted"/>
<keyword evidence="2" id="KW-1185">Reference proteome</keyword>
<comment type="caution">
    <text evidence="1">The sequence shown here is derived from an EMBL/GenBank/DDBJ whole genome shotgun (WGS) entry which is preliminary data.</text>
</comment>
<protein>
    <submittedName>
        <fullName evidence="1">Uncharacterized protein</fullName>
    </submittedName>
</protein>
<dbReference type="AlphaFoldDB" id="A0A9D4KNH7"/>
<name>A0A9D4KNH7_DREPO</name>
<gene>
    <name evidence="1" type="ORF">DPMN_116193</name>
</gene>
<accession>A0A9D4KNH7</accession>